<keyword evidence="2" id="KW-1185">Reference proteome</keyword>
<dbReference type="EMBL" id="KV014522">
    <property type="protein sequence ID" value="KZV22010.1"/>
    <property type="molecule type" value="Genomic_DNA"/>
</dbReference>
<gene>
    <name evidence="1" type="ORF">F511_40901</name>
</gene>
<dbReference type="Proteomes" id="UP000250235">
    <property type="component" value="Unassembled WGS sequence"/>
</dbReference>
<proteinExistence type="predicted"/>
<reference evidence="1 2" key="1">
    <citation type="journal article" date="2015" name="Proc. Natl. Acad. Sci. U.S.A.">
        <title>The resurrection genome of Boea hygrometrica: A blueprint for survival of dehydration.</title>
        <authorList>
            <person name="Xiao L."/>
            <person name="Yang G."/>
            <person name="Zhang L."/>
            <person name="Yang X."/>
            <person name="Zhao S."/>
            <person name="Ji Z."/>
            <person name="Zhou Q."/>
            <person name="Hu M."/>
            <person name="Wang Y."/>
            <person name="Chen M."/>
            <person name="Xu Y."/>
            <person name="Jin H."/>
            <person name="Xiao X."/>
            <person name="Hu G."/>
            <person name="Bao F."/>
            <person name="Hu Y."/>
            <person name="Wan P."/>
            <person name="Li L."/>
            <person name="Deng X."/>
            <person name="Kuang T."/>
            <person name="Xiang C."/>
            <person name="Zhu J.K."/>
            <person name="Oliver M.J."/>
            <person name="He Y."/>
        </authorList>
    </citation>
    <scope>NUCLEOTIDE SEQUENCE [LARGE SCALE GENOMIC DNA]</scope>
    <source>
        <strain evidence="2">cv. XS01</strain>
    </source>
</reference>
<name>A0A2Z7ALJ6_9LAMI</name>
<evidence type="ECO:0000313" key="2">
    <source>
        <dbReference type="Proteomes" id="UP000250235"/>
    </source>
</evidence>
<protein>
    <submittedName>
        <fullName evidence="1">Uncharacterized protein</fullName>
    </submittedName>
</protein>
<evidence type="ECO:0000313" key="1">
    <source>
        <dbReference type="EMBL" id="KZV22010.1"/>
    </source>
</evidence>
<dbReference type="AlphaFoldDB" id="A0A2Z7ALJ6"/>
<sequence length="123" mass="12226">MRNNHAQQLAAAVGQHAAIARLGVASRATSTRAVATIGQPPSRNNLHASSGRRSPIVGATDRATCMKNQQLSAACRAASTRNSARCGAAARILLVKLAGTNSGEAAAAATAACTDDDGGGGGF</sequence>
<accession>A0A2Z7ALJ6</accession>
<organism evidence="1 2">
    <name type="scientific">Dorcoceras hygrometricum</name>
    <dbReference type="NCBI Taxonomy" id="472368"/>
    <lineage>
        <taxon>Eukaryota</taxon>
        <taxon>Viridiplantae</taxon>
        <taxon>Streptophyta</taxon>
        <taxon>Embryophyta</taxon>
        <taxon>Tracheophyta</taxon>
        <taxon>Spermatophyta</taxon>
        <taxon>Magnoliopsida</taxon>
        <taxon>eudicotyledons</taxon>
        <taxon>Gunneridae</taxon>
        <taxon>Pentapetalae</taxon>
        <taxon>asterids</taxon>
        <taxon>lamiids</taxon>
        <taxon>Lamiales</taxon>
        <taxon>Gesneriaceae</taxon>
        <taxon>Didymocarpoideae</taxon>
        <taxon>Trichosporeae</taxon>
        <taxon>Loxocarpinae</taxon>
        <taxon>Dorcoceras</taxon>
    </lineage>
</organism>